<gene>
    <name evidence="1" type="ORF">BHF68_13280</name>
</gene>
<protein>
    <submittedName>
        <fullName evidence="1">Uncharacterized protein</fullName>
    </submittedName>
</protein>
<reference evidence="1 2" key="1">
    <citation type="submission" date="2016-09" db="EMBL/GenBank/DDBJ databases">
        <title>Draft genome sequence for the type strain of Desulfuribacillus alkaliarsenatis AHT28, an obligately anaerobic, sulfidogenic bacterium isolated from Russian soda lake sediments.</title>
        <authorList>
            <person name="Abin C.A."/>
            <person name="Hollibaugh J.T."/>
        </authorList>
    </citation>
    <scope>NUCLEOTIDE SEQUENCE [LARGE SCALE GENOMIC DNA]</scope>
    <source>
        <strain evidence="1 2">AHT28</strain>
    </source>
</reference>
<dbReference type="AlphaFoldDB" id="A0A1E5G406"/>
<keyword evidence="2" id="KW-1185">Reference proteome</keyword>
<organism evidence="1 2">
    <name type="scientific">Desulfuribacillus alkaliarsenatis</name>
    <dbReference type="NCBI Taxonomy" id="766136"/>
    <lineage>
        <taxon>Bacteria</taxon>
        <taxon>Bacillati</taxon>
        <taxon>Bacillota</taxon>
        <taxon>Desulfuribacillia</taxon>
        <taxon>Desulfuribacillales</taxon>
        <taxon>Desulfuribacillaceae</taxon>
        <taxon>Desulfuribacillus</taxon>
    </lineage>
</organism>
<proteinExistence type="predicted"/>
<evidence type="ECO:0000313" key="2">
    <source>
        <dbReference type="Proteomes" id="UP000094296"/>
    </source>
</evidence>
<name>A0A1E5G406_9FIRM</name>
<dbReference type="STRING" id="766136.BHF68_13280"/>
<accession>A0A1E5G406</accession>
<dbReference type="Proteomes" id="UP000094296">
    <property type="component" value="Unassembled WGS sequence"/>
</dbReference>
<evidence type="ECO:0000313" key="1">
    <source>
        <dbReference type="EMBL" id="OEF97805.1"/>
    </source>
</evidence>
<dbReference type="EMBL" id="MIJE01000003">
    <property type="protein sequence ID" value="OEF97805.1"/>
    <property type="molecule type" value="Genomic_DNA"/>
</dbReference>
<sequence length="60" mass="6916">MISFFAKEPPPYLMRKNFPSLFDDSRYFVRIFESYAGKGRIYDSTLICSRKPTALSIATA</sequence>
<comment type="caution">
    <text evidence="1">The sequence shown here is derived from an EMBL/GenBank/DDBJ whole genome shotgun (WGS) entry which is preliminary data.</text>
</comment>